<organism evidence="2 3">
    <name type="scientific">Moraxella pluranimalium</name>
    <dbReference type="NCBI Taxonomy" id="470453"/>
    <lineage>
        <taxon>Bacteria</taxon>
        <taxon>Pseudomonadati</taxon>
        <taxon>Pseudomonadota</taxon>
        <taxon>Gammaproteobacteria</taxon>
        <taxon>Moraxellales</taxon>
        <taxon>Moraxellaceae</taxon>
        <taxon>Moraxella</taxon>
    </lineage>
</organism>
<accession>A0A1T0CQU5</accession>
<dbReference type="STRING" id="470453.B0680_04425"/>
<dbReference type="AlphaFoldDB" id="A0A1T0CQU5"/>
<dbReference type="SMART" id="SM00155">
    <property type="entry name" value="PLDc"/>
    <property type="match status" value="2"/>
</dbReference>
<dbReference type="PROSITE" id="PS50035">
    <property type="entry name" value="PLD"/>
    <property type="match status" value="2"/>
</dbReference>
<keyword evidence="3" id="KW-1185">Reference proteome</keyword>
<dbReference type="PANTHER" id="PTHR21248">
    <property type="entry name" value="CARDIOLIPIN SYNTHASE"/>
    <property type="match status" value="1"/>
</dbReference>
<name>A0A1T0CQU5_9GAMM</name>
<dbReference type="Pfam" id="PF13091">
    <property type="entry name" value="PLDc_2"/>
    <property type="match status" value="2"/>
</dbReference>
<dbReference type="Gene3D" id="3.30.870.10">
    <property type="entry name" value="Endonuclease Chain A"/>
    <property type="match status" value="2"/>
</dbReference>
<dbReference type="CDD" id="cd09113">
    <property type="entry name" value="PLDc_ymdC_like_2"/>
    <property type="match status" value="1"/>
</dbReference>
<comment type="caution">
    <text evidence="2">The sequence shown here is derived from an EMBL/GenBank/DDBJ whole genome shotgun (WGS) entry which is preliminary data.</text>
</comment>
<dbReference type="GO" id="GO:0030572">
    <property type="term" value="F:phosphatidyltransferase activity"/>
    <property type="evidence" value="ECO:0007669"/>
    <property type="project" value="UniProtKB-ARBA"/>
</dbReference>
<dbReference type="InterPro" id="IPR001736">
    <property type="entry name" value="PLipase_D/transphosphatidylase"/>
</dbReference>
<evidence type="ECO:0000313" key="2">
    <source>
        <dbReference type="EMBL" id="OOS24738.1"/>
    </source>
</evidence>
<protein>
    <submittedName>
        <fullName evidence="2">Phospholipase</fullName>
    </submittedName>
</protein>
<dbReference type="EMBL" id="MUYU01000009">
    <property type="protein sequence ID" value="OOS24738.1"/>
    <property type="molecule type" value="Genomic_DNA"/>
</dbReference>
<reference evidence="2 3" key="1">
    <citation type="submission" date="2017-02" db="EMBL/GenBank/DDBJ databases">
        <title>Draft genome sequence of Moraxella pluranimalium CCUG 54913T type strain.</title>
        <authorList>
            <person name="Salva-Serra F."/>
            <person name="Engstrom-Jakobsson H."/>
            <person name="Thorell K."/>
            <person name="Jaen-Luchoro D."/>
            <person name="Gonzales-Siles L."/>
            <person name="Karlsson R."/>
            <person name="Yazdan S."/>
            <person name="Boulund F."/>
            <person name="Johnning A."/>
            <person name="Engstrand L."/>
            <person name="Kristiansson E."/>
            <person name="Moore E."/>
        </authorList>
    </citation>
    <scope>NUCLEOTIDE SEQUENCE [LARGE SCALE GENOMIC DNA]</scope>
    <source>
        <strain evidence="2 3">CCUG 54913</strain>
    </source>
</reference>
<dbReference type="SUPFAM" id="SSF56024">
    <property type="entry name" value="Phospholipase D/nuclease"/>
    <property type="match status" value="2"/>
</dbReference>
<feature type="domain" description="PLD phosphodiesterase" evidence="1">
    <location>
        <begin position="443"/>
        <end position="470"/>
    </location>
</feature>
<dbReference type="CDD" id="cd09111">
    <property type="entry name" value="PLDc_ymdC_like_1"/>
    <property type="match status" value="1"/>
</dbReference>
<dbReference type="RefSeq" id="WP_078253916.1">
    <property type="nucleotide sequence ID" value="NZ_MUYU01000009.1"/>
</dbReference>
<sequence>MISQFSFQWVLSVHSKPHIITLIGSGLFALLLSACQSLPNTPHLPKSQALTIKSQLLHQTQADEPMHTALSQSLDAQAQSHPNLSGYYPISKGSNAFASRSILSDLATQTIDIQYYIWHNDEAGQLMLKDLWEAAERGVMVRLLLDDMNSSPALDKVLVRFAEHPNVAVRLMNPMANRKIRTVNYLSEPVRINARMHNKSMTFDNRISIIGGRNIGNEYLNNNTVNNFADLDVLLVGSVVKDVTNSFEEYWSSPLAYDIETLVAKNTLSPSELLNPIIFDDLDHSKTASKNERALRSYRQAVQNSTIGEDLIQRRIPFRWTTIELFVDPATKLSNAKASENQHLVAKLQRRLGRPTSDFSIISSYFVPTKDGVNTLVALANRGVKISILTNSFDATDVGVVHSGYAHWRKQLLQAGVKLYEVKSSATNEKDNDNKFWRTKQLTTTSLHAKAFAVDKQLVFIGSYNIDPRSANINTELGVLIHDQSLATQLHQALQSNPALLKQAYELKLNDTGQIDWHTINDGTPAIYHSEPNTNLKDRAGIVLLGLLPIDWLL</sequence>
<evidence type="ECO:0000259" key="1">
    <source>
        <dbReference type="PROSITE" id="PS50035"/>
    </source>
</evidence>
<proteinExistence type="predicted"/>
<gene>
    <name evidence="2" type="ORF">B0680_04425</name>
</gene>
<feature type="domain" description="PLD phosphodiesterase" evidence="1">
    <location>
        <begin position="192"/>
        <end position="219"/>
    </location>
</feature>
<dbReference type="Proteomes" id="UP000189800">
    <property type="component" value="Unassembled WGS sequence"/>
</dbReference>
<dbReference type="GO" id="GO:0032049">
    <property type="term" value="P:cardiolipin biosynthetic process"/>
    <property type="evidence" value="ECO:0007669"/>
    <property type="project" value="UniProtKB-ARBA"/>
</dbReference>
<dbReference type="PANTHER" id="PTHR21248:SF12">
    <property type="entry name" value="CARDIOLIPIN SYNTHASE C"/>
    <property type="match status" value="1"/>
</dbReference>
<dbReference type="InterPro" id="IPR025202">
    <property type="entry name" value="PLD-like_dom"/>
</dbReference>
<evidence type="ECO:0000313" key="3">
    <source>
        <dbReference type="Proteomes" id="UP000189800"/>
    </source>
</evidence>
<dbReference type="OrthoDB" id="9814092at2"/>